<organism evidence="2 3">
    <name type="scientific">Acropora cervicornis</name>
    <name type="common">Staghorn coral</name>
    <dbReference type="NCBI Taxonomy" id="6130"/>
    <lineage>
        <taxon>Eukaryota</taxon>
        <taxon>Metazoa</taxon>
        <taxon>Cnidaria</taxon>
        <taxon>Anthozoa</taxon>
        <taxon>Hexacorallia</taxon>
        <taxon>Scleractinia</taxon>
        <taxon>Astrocoeniina</taxon>
        <taxon>Acroporidae</taxon>
        <taxon>Acropora</taxon>
    </lineage>
</organism>
<accession>A0AAD9QU76</accession>
<feature type="compositionally biased region" description="Low complexity" evidence="1">
    <location>
        <begin position="314"/>
        <end position="323"/>
    </location>
</feature>
<comment type="caution">
    <text evidence="2">The sequence shown here is derived from an EMBL/GenBank/DDBJ whole genome shotgun (WGS) entry which is preliminary data.</text>
</comment>
<name>A0AAD9QU76_ACRCE</name>
<dbReference type="GO" id="GO:0016240">
    <property type="term" value="P:autophagosome membrane docking"/>
    <property type="evidence" value="ECO:0007669"/>
    <property type="project" value="TreeGrafter"/>
</dbReference>
<dbReference type="PANTHER" id="PTHR13664:SF0">
    <property type="entry name" value="BECLIN 1-ASSOCIATED AUTOPHAGY-RELATED KEY REGULATOR"/>
    <property type="match status" value="1"/>
</dbReference>
<evidence type="ECO:0000313" key="3">
    <source>
        <dbReference type="Proteomes" id="UP001249851"/>
    </source>
</evidence>
<dbReference type="GO" id="GO:0009267">
    <property type="term" value="P:cellular response to starvation"/>
    <property type="evidence" value="ECO:0007669"/>
    <property type="project" value="TreeGrafter"/>
</dbReference>
<evidence type="ECO:0000313" key="2">
    <source>
        <dbReference type="EMBL" id="KAK2567473.1"/>
    </source>
</evidence>
<dbReference type="GO" id="GO:0000045">
    <property type="term" value="P:autophagosome assembly"/>
    <property type="evidence" value="ECO:0007669"/>
    <property type="project" value="TreeGrafter"/>
</dbReference>
<reference evidence="2" key="2">
    <citation type="journal article" date="2023" name="Science">
        <title>Genomic signatures of disease resistance in endangered staghorn corals.</title>
        <authorList>
            <person name="Vollmer S.V."/>
            <person name="Selwyn J.D."/>
            <person name="Despard B.A."/>
            <person name="Roesel C.L."/>
        </authorList>
    </citation>
    <scope>NUCLEOTIDE SEQUENCE</scope>
    <source>
        <strain evidence="2">K2</strain>
    </source>
</reference>
<sequence>MASHFQGGNGLKSCMNTSPLLICPLCNNKRRSFTCQLCIDNGNFSHFSPKYSERYCEKLRKLENLKRLKKEYQNRVLDVLKATEGAEKLNFEVISSRQQVLLLRLVVKEATQDLSSDICCDIQSDNDDESCQSQLAEATRTSYIEGRWVSEEENVRMACNEEISVRNPAFMTTAALTHACQMVEIMAFYLDVNLPKRIDYSEFCHHGLSKKDFRSAVERLNTNVLHLCFTQHVEPSLLHPRRTLHNLYTCVNSLQLGRGGSFQCHPELISIRDESNDSDHSDLSSEEACSESDAEWENLPANLVHTTELITVQSSTSQSSSSGDSEKKDEPATAASLVSSAAASVAALWPWKK</sequence>
<dbReference type="PANTHER" id="PTHR13664">
    <property type="entry name" value="BECLIN 1-ASSOCIATED AUTOPHAGY-RELATED KEY REGULATOR"/>
    <property type="match status" value="1"/>
</dbReference>
<dbReference type="GO" id="GO:0097629">
    <property type="term" value="C:extrinsic component of omegasome membrane"/>
    <property type="evidence" value="ECO:0007669"/>
    <property type="project" value="TreeGrafter"/>
</dbReference>
<proteinExistence type="predicted"/>
<protein>
    <submittedName>
        <fullName evidence="2">Beclin 1-associated autophagy-related key regulator</fullName>
    </submittedName>
</protein>
<dbReference type="GO" id="GO:0097632">
    <property type="term" value="C:extrinsic component of phagophore assembly site membrane"/>
    <property type="evidence" value="ECO:0007669"/>
    <property type="project" value="TreeGrafter"/>
</dbReference>
<dbReference type="GO" id="GO:0000423">
    <property type="term" value="P:mitophagy"/>
    <property type="evidence" value="ECO:0007669"/>
    <property type="project" value="TreeGrafter"/>
</dbReference>
<dbReference type="GO" id="GO:0043495">
    <property type="term" value="F:protein-membrane adaptor activity"/>
    <property type="evidence" value="ECO:0007669"/>
    <property type="project" value="TreeGrafter"/>
</dbReference>
<keyword evidence="3" id="KW-1185">Reference proteome</keyword>
<dbReference type="GO" id="GO:0005776">
    <property type="term" value="C:autophagosome"/>
    <property type="evidence" value="ECO:0007669"/>
    <property type="project" value="TreeGrafter"/>
</dbReference>
<dbReference type="Proteomes" id="UP001249851">
    <property type="component" value="Unassembled WGS sequence"/>
</dbReference>
<dbReference type="GO" id="GO:0035014">
    <property type="term" value="F:phosphatidylinositol 3-kinase regulator activity"/>
    <property type="evidence" value="ECO:0007669"/>
    <property type="project" value="TreeGrafter"/>
</dbReference>
<evidence type="ECO:0000256" key="1">
    <source>
        <dbReference type="SAM" id="MobiDB-lite"/>
    </source>
</evidence>
<reference evidence="2" key="1">
    <citation type="journal article" date="2023" name="G3 (Bethesda)">
        <title>Whole genome assembly and annotation of the endangered Caribbean coral Acropora cervicornis.</title>
        <authorList>
            <person name="Selwyn J.D."/>
            <person name="Vollmer S.V."/>
        </authorList>
    </citation>
    <scope>NUCLEOTIDE SEQUENCE</scope>
    <source>
        <strain evidence="2">K2</strain>
    </source>
</reference>
<dbReference type="GO" id="GO:0035032">
    <property type="term" value="C:phosphatidylinositol 3-kinase complex, class III"/>
    <property type="evidence" value="ECO:0007669"/>
    <property type="project" value="TreeGrafter"/>
</dbReference>
<feature type="region of interest" description="Disordered" evidence="1">
    <location>
        <begin position="310"/>
        <end position="339"/>
    </location>
</feature>
<gene>
    <name evidence="2" type="ORF">P5673_008295</name>
</gene>
<dbReference type="AlphaFoldDB" id="A0AAD9QU76"/>
<dbReference type="EMBL" id="JARQWQ010000014">
    <property type="protein sequence ID" value="KAK2567473.1"/>
    <property type="molecule type" value="Genomic_DNA"/>
</dbReference>